<comment type="catalytic activity">
    <reaction evidence="8">
        <text>DNA(n) + a 2'-deoxyribonucleoside 5'-triphosphate = DNA(n+1) + diphosphate</text>
        <dbReference type="Rhea" id="RHEA:22508"/>
        <dbReference type="Rhea" id="RHEA-COMP:17339"/>
        <dbReference type="Rhea" id="RHEA-COMP:17340"/>
        <dbReference type="ChEBI" id="CHEBI:33019"/>
        <dbReference type="ChEBI" id="CHEBI:61560"/>
        <dbReference type="ChEBI" id="CHEBI:173112"/>
        <dbReference type="EC" id="2.7.7.7"/>
    </reaction>
</comment>
<dbReference type="OrthoDB" id="3032at2157"/>
<keyword evidence="7" id="KW-0238">DNA-binding</keyword>
<protein>
    <recommendedName>
        <fullName evidence="2">DNA-directed DNA polymerase</fullName>
        <ecNumber evidence="2">2.7.7.7</ecNumber>
    </recommendedName>
</protein>
<evidence type="ECO:0000256" key="1">
    <source>
        <dbReference type="ARBA" id="ARBA00005755"/>
    </source>
</evidence>
<keyword evidence="4" id="KW-0548">Nucleotidyltransferase</keyword>
<evidence type="ECO:0000256" key="2">
    <source>
        <dbReference type="ARBA" id="ARBA00012417"/>
    </source>
</evidence>
<dbReference type="InterPro" id="IPR004868">
    <property type="entry name" value="DNA-dir_DNA_pol_B_mt/vir"/>
</dbReference>
<dbReference type="Pfam" id="PF03175">
    <property type="entry name" value="DNA_pol_B_2"/>
    <property type="match status" value="1"/>
</dbReference>
<feature type="domain" description="DNA-directed DNA polymerase family B mitochondria/virus" evidence="9">
    <location>
        <begin position="151"/>
        <end position="416"/>
    </location>
</feature>
<keyword evidence="6" id="KW-0239">DNA-directed DNA polymerase</keyword>
<dbReference type="Proteomes" id="UP000032408">
    <property type="component" value="Chromosome"/>
</dbReference>
<dbReference type="EMBL" id="CP011070">
    <property type="protein sequence ID" value="AJW71040.1"/>
    <property type="molecule type" value="Genomic_DNA"/>
</dbReference>
<dbReference type="KEGG" id="nin:NADRNF5_1354"/>
<evidence type="ECO:0000256" key="3">
    <source>
        <dbReference type="ARBA" id="ARBA00022679"/>
    </source>
</evidence>
<proteinExistence type="inferred from homology"/>
<keyword evidence="3" id="KW-0808">Transferase</keyword>
<evidence type="ECO:0000256" key="7">
    <source>
        <dbReference type="ARBA" id="ARBA00023125"/>
    </source>
</evidence>
<dbReference type="STRING" id="1580092.NADRNF5_1354"/>
<evidence type="ECO:0000259" key="9">
    <source>
        <dbReference type="Pfam" id="PF03175"/>
    </source>
</evidence>
<comment type="similarity">
    <text evidence="1">Belongs to the DNA polymerase type-B family.</text>
</comment>
<dbReference type="AlphaFoldDB" id="A0A0D5C3W7"/>
<evidence type="ECO:0000256" key="4">
    <source>
        <dbReference type="ARBA" id="ARBA00022695"/>
    </source>
</evidence>
<dbReference type="InterPro" id="IPR043502">
    <property type="entry name" value="DNA/RNA_pol_sf"/>
</dbReference>
<dbReference type="EC" id="2.7.7.7" evidence="2"/>
<dbReference type="SUPFAM" id="SSF56672">
    <property type="entry name" value="DNA/RNA polymerases"/>
    <property type="match status" value="1"/>
</dbReference>
<keyword evidence="5" id="KW-0235">DNA replication</keyword>
<evidence type="ECO:0000313" key="10">
    <source>
        <dbReference type="EMBL" id="AJW71040.1"/>
    </source>
</evidence>
<evidence type="ECO:0000256" key="5">
    <source>
        <dbReference type="ARBA" id="ARBA00022705"/>
    </source>
</evidence>
<accession>A0A0D5C3W7</accession>
<dbReference type="GO" id="GO:0006260">
    <property type="term" value="P:DNA replication"/>
    <property type="evidence" value="ECO:0007669"/>
    <property type="project" value="UniProtKB-KW"/>
</dbReference>
<dbReference type="GO" id="GO:0003887">
    <property type="term" value="F:DNA-directed DNA polymerase activity"/>
    <property type="evidence" value="ECO:0007669"/>
    <property type="project" value="UniProtKB-KW"/>
</dbReference>
<sequence length="592" mass="68899">MAESLPISDSKSLTGLYTTGHQDRRYANSKLRQICALDTETHDGDIFLIADSEGNYLDKITPKSVIKWLFSKRYEGTWNFFYNLTFDAGVILKLLGENLKSYLKTRSLDFSFEGYSIQYIHGKKLAIKKGHHSTVFFDIAQFYHMKLVDAYQSNIGKLPEEYLKMKQKRSHFTKRFYNRNKQQVRNYCITDCILTKRLAEKWITLFHDAFEFYPNRWISSGYLAEKVLINNEIDIPKFNTVPYKIQELAFRCYFGGRFEMLKRGFIGTGYIYDINSAYPYALTKIPNLSKGRWIKRKSIHPDSKLGFFRIKADIPDLKHVPPFPFRNNNMIIFPSGKFETFCTLPELLACNDESMYEIIDSYQFIPDVEEYPYKNFITEMYQKRLKLKQDGSPLQLPIKLILNSIYGKTGQRINRKIGNLFNPIIFSAITGHARAQLYEFVQKHKIEREIVAFATDSVCTTRKITSSSNELGVFSLDKSGDDVFFLQNGIYRINGKWKQRGLGHLGTKEIEHLDTVEKDGKLFYKFKVLRAGQLRSSIIQNNIEGIGKFSEITRQIDLNADNKRIWLGNLKNIDEETVNFSISISLNHFKNI</sequence>
<evidence type="ECO:0000256" key="6">
    <source>
        <dbReference type="ARBA" id="ARBA00022932"/>
    </source>
</evidence>
<dbReference type="GO" id="GO:0000166">
    <property type="term" value="F:nucleotide binding"/>
    <property type="evidence" value="ECO:0007669"/>
    <property type="project" value="InterPro"/>
</dbReference>
<dbReference type="InterPro" id="IPR012337">
    <property type="entry name" value="RNaseH-like_sf"/>
</dbReference>
<keyword evidence="11" id="KW-1185">Reference proteome</keyword>
<organism evidence="10 11">
    <name type="scientific">Nitrosopumilus adriaticus</name>
    <dbReference type="NCBI Taxonomy" id="1580092"/>
    <lineage>
        <taxon>Archaea</taxon>
        <taxon>Nitrososphaerota</taxon>
        <taxon>Nitrososphaeria</taxon>
        <taxon>Nitrosopumilales</taxon>
        <taxon>Nitrosopumilaceae</taxon>
        <taxon>Nitrosopumilus</taxon>
    </lineage>
</organism>
<dbReference type="SUPFAM" id="SSF53098">
    <property type="entry name" value="Ribonuclease H-like"/>
    <property type="match status" value="1"/>
</dbReference>
<dbReference type="GeneID" id="24820543"/>
<dbReference type="HOGENOM" id="CLU_459023_0_0_2"/>
<evidence type="ECO:0000256" key="8">
    <source>
        <dbReference type="ARBA" id="ARBA00049244"/>
    </source>
</evidence>
<reference evidence="11" key="1">
    <citation type="submission" date="2015-03" db="EMBL/GenBank/DDBJ databases">
        <title>Characterization of two novel Thaumarchaeota isolated from the Northern Adriatic Sea.</title>
        <authorList>
            <person name="Bayer B."/>
            <person name="Vojvoda J."/>
            <person name="Offre P."/>
            <person name="Srivastava A."/>
            <person name="Elisabeth N."/>
            <person name="Garcia J.A.L."/>
            <person name="Schleper C."/>
            <person name="Herndl G.J."/>
        </authorList>
    </citation>
    <scope>NUCLEOTIDE SEQUENCE [LARGE SCALE GENOMIC DNA]</scope>
    <source>
        <strain evidence="11">NF5</strain>
    </source>
</reference>
<dbReference type="GO" id="GO:0003677">
    <property type="term" value="F:DNA binding"/>
    <property type="evidence" value="ECO:0007669"/>
    <property type="project" value="UniProtKB-KW"/>
</dbReference>
<name>A0A0D5C3W7_9ARCH</name>
<dbReference type="RefSeq" id="WP_048116317.1">
    <property type="nucleotide sequence ID" value="NZ_CP011070.1"/>
</dbReference>
<gene>
    <name evidence="10" type="ORF">NADRNF5_1354</name>
</gene>
<reference evidence="10 11" key="2">
    <citation type="journal article" date="2016" name="ISME J.">
        <title>Physiological and genomic characterization of two novel marine thaumarchaeal strains indicates niche differentiation.</title>
        <authorList>
            <person name="Bayer B."/>
            <person name="Vojvoda J."/>
            <person name="Offre P."/>
            <person name="Alves R.J."/>
            <person name="Elisabeth N.H."/>
            <person name="Garcia J.A."/>
            <person name="Volland J.M."/>
            <person name="Srivastava A."/>
            <person name="Schleper C."/>
            <person name="Herndl G.J."/>
        </authorList>
    </citation>
    <scope>NUCLEOTIDE SEQUENCE [LARGE SCALE GENOMIC DNA]</scope>
    <source>
        <strain evidence="10 11">NF5</strain>
    </source>
</reference>
<evidence type="ECO:0000313" key="11">
    <source>
        <dbReference type="Proteomes" id="UP000032408"/>
    </source>
</evidence>